<accession>A0AAD6YCS9</accession>
<evidence type="ECO:0000313" key="3">
    <source>
        <dbReference type="Proteomes" id="UP001219525"/>
    </source>
</evidence>
<feature type="region of interest" description="Disordered" evidence="1">
    <location>
        <begin position="122"/>
        <end position="174"/>
    </location>
</feature>
<evidence type="ECO:0000256" key="1">
    <source>
        <dbReference type="SAM" id="MobiDB-lite"/>
    </source>
</evidence>
<keyword evidence="3" id="KW-1185">Reference proteome</keyword>
<feature type="compositionally biased region" description="Polar residues" evidence="1">
    <location>
        <begin position="143"/>
        <end position="157"/>
    </location>
</feature>
<organism evidence="2 3">
    <name type="scientific">Mycena pura</name>
    <dbReference type="NCBI Taxonomy" id="153505"/>
    <lineage>
        <taxon>Eukaryota</taxon>
        <taxon>Fungi</taxon>
        <taxon>Dikarya</taxon>
        <taxon>Basidiomycota</taxon>
        <taxon>Agaricomycotina</taxon>
        <taxon>Agaricomycetes</taxon>
        <taxon>Agaricomycetidae</taxon>
        <taxon>Agaricales</taxon>
        <taxon>Marasmiineae</taxon>
        <taxon>Mycenaceae</taxon>
        <taxon>Mycena</taxon>
    </lineage>
</organism>
<dbReference type="AlphaFoldDB" id="A0AAD6YCS9"/>
<evidence type="ECO:0000313" key="2">
    <source>
        <dbReference type="EMBL" id="KAJ7206107.1"/>
    </source>
</evidence>
<protein>
    <submittedName>
        <fullName evidence="2">Uncharacterized protein</fullName>
    </submittedName>
</protein>
<name>A0AAD6YCS9_9AGAR</name>
<reference evidence="2" key="1">
    <citation type="submission" date="2023-03" db="EMBL/GenBank/DDBJ databases">
        <title>Massive genome expansion in bonnet fungi (Mycena s.s.) driven by repeated elements and novel gene families across ecological guilds.</title>
        <authorList>
            <consortium name="Lawrence Berkeley National Laboratory"/>
            <person name="Harder C.B."/>
            <person name="Miyauchi S."/>
            <person name="Viragh M."/>
            <person name="Kuo A."/>
            <person name="Thoen E."/>
            <person name="Andreopoulos B."/>
            <person name="Lu D."/>
            <person name="Skrede I."/>
            <person name="Drula E."/>
            <person name="Henrissat B."/>
            <person name="Morin E."/>
            <person name="Kohler A."/>
            <person name="Barry K."/>
            <person name="LaButti K."/>
            <person name="Morin E."/>
            <person name="Salamov A."/>
            <person name="Lipzen A."/>
            <person name="Mereny Z."/>
            <person name="Hegedus B."/>
            <person name="Baldrian P."/>
            <person name="Stursova M."/>
            <person name="Weitz H."/>
            <person name="Taylor A."/>
            <person name="Grigoriev I.V."/>
            <person name="Nagy L.G."/>
            <person name="Martin F."/>
            <person name="Kauserud H."/>
        </authorList>
    </citation>
    <scope>NUCLEOTIDE SEQUENCE</scope>
    <source>
        <strain evidence="2">9144</strain>
    </source>
</reference>
<dbReference type="Proteomes" id="UP001219525">
    <property type="component" value="Unassembled WGS sequence"/>
</dbReference>
<dbReference type="EMBL" id="JARJCW010000041">
    <property type="protein sequence ID" value="KAJ7206107.1"/>
    <property type="molecule type" value="Genomic_DNA"/>
</dbReference>
<gene>
    <name evidence="2" type="ORF">GGX14DRAFT_397369</name>
</gene>
<comment type="caution">
    <text evidence="2">The sequence shown here is derived from an EMBL/GenBank/DDBJ whole genome shotgun (WGS) entry which is preliminary data.</text>
</comment>
<proteinExistence type="predicted"/>
<feature type="compositionally biased region" description="Basic and acidic residues" evidence="1">
    <location>
        <begin position="122"/>
        <end position="142"/>
    </location>
</feature>
<sequence length="356" mass="40445">MPLCFSSPWFCVSVAGLYRDIFGWVVPVPVPEVAVVVDDLHRVQVAKRGSHSGPGSGVDRRRLWRLPRLGLGAGTQPLVHAARYSILEGTLPPDDYYANHRRPWRPPFRGLGADGRDIADRVKKNQSKERSPSPSDPGRDTKNQVVEQSQQATQAKSVSKHEWLQSPSPQDSKIAKGRWGAVNELNSHTVWQRCIQYSKHQYMVEPEFLTQDTPKDSGSASSEPQRENIPKEVKWITEESKSRQWLQSVKMSNVMKGVELNDRMEVGEMTQGMMGNGGKRAARIMWEKWWGNAELHEVSWCLEDADEEERAEDIEEEDSDPVHRVVREVKGHLQETQRNKGIRGIGWIGNEQGSRR</sequence>